<gene>
    <name evidence="2" type="ORF">B5V03_32425</name>
</gene>
<sequence>MTSIAATNNSPANVLTSLLDPASSGTVTSSAVVDTQAQTTSSDPVDVVDLSDRAKQILARANIEQVAADKLSGFLQSLKDPDGKSATSHDSTKGQGSLFDKLRGQASGATKPTTWTAGSKAGDASISDADFIAKYRDSLEGALQDFPADKRAALEAAISNGTLTIQKGSDVEGYNTRTTITYNVGPGGGQGMSTSGYRPPTGATKEAIASGNAVGFWTEDRGDVYISW</sequence>
<organism evidence="2 3">
    <name type="scientific">Bradyrhizobium betae</name>
    <dbReference type="NCBI Taxonomy" id="244734"/>
    <lineage>
        <taxon>Bacteria</taxon>
        <taxon>Pseudomonadati</taxon>
        <taxon>Pseudomonadota</taxon>
        <taxon>Alphaproteobacteria</taxon>
        <taxon>Hyphomicrobiales</taxon>
        <taxon>Nitrobacteraceae</taxon>
        <taxon>Bradyrhizobium</taxon>
    </lineage>
</organism>
<dbReference type="AlphaFoldDB" id="A0A4Q1ULF6"/>
<accession>A0A4Q1ULF6</accession>
<reference evidence="2 3" key="1">
    <citation type="submission" date="2017-03" db="EMBL/GenBank/DDBJ databases">
        <authorList>
            <person name="Safronova V.I."/>
            <person name="Sazanova A.L."/>
            <person name="Chirak E.R."/>
        </authorList>
    </citation>
    <scope>NUCLEOTIDE SEQUENCE [LARGE SCALE GENOMIC DNA]</scope>
    <source>
        <strain evidence="2 3">Opo-243</strain>
    </source>
</reference>
<protein>
    <submittedName>
        <fullName evidence="2">Uncharacterized protein</fullName>
    </submittedName>
</protein>
<dbReference type="OrthoDB" id="8137921at2"/>
<feature type="compositionally biased region" description="Polar residues" evidence="1">
    <location>
        <begin position="85"/>
        <end position="95"/>
    </location>
</feature>
<dbReference type="Proteomes" id="UP000290819">
    <property type="component" value="Unassembled WGS sequence"/>
</dbReference>
<feature type="region of interest" description="Disordered" evidence="1">
    <location>
        <begin position="80"/>
        <end position="122"/>
    </location>
</feature>
<dbReference type="RefSeq" id="WP_129274519.1">
    <property type="nucleotide sequence ID" value="NZ_MZXW01000050.1"/>
</dbReference>
<feature type="compositionally biased region" description="Polar residues" evidence="1">
    <location>
        <begin position="107"/>
        <end position="117"/>
    </location>
</feature>
<keyword evidence="3" id="KW-1185">Reference proteome</keyword>
<proteinExistence type="predicted"/>
<evidence type="ECO:0000313" key="3">
    <source>
        <dbReference type="Proteomes" id="UP000290819"/>
    </source>
</evidence>
<comment type="caution">
    <text evidence="2">The sequence shown here is derived from an EMBL/GenBank/DDBJ whole genome shotgun (WGS) entry which is preliminary data.</text>
</comment>
<evidence type="ECO:0000256" key="1">
    <source>
        <dbReference type="SAM" id="MobiDB-lite"/>
    </source>
</evidence>
<evidence type="ECO:0000313" key="2">
    <source>
        <dbReference type="EMBL" id="RXT36378.1"/>
    </source>
</evidence>
<dbReference type="EMBL" id="MZXW01000050">
    <property type="protein sequence ID" value="RXT36378.1"/>
    <property type="molecule type" value="Genomic_DNA"/>
</dbReference>
<name>A0A4Q1ULF6_9BRAD</name>